<dbReference type="InterPro" id="IPR002591">
    <property type="entry name" value="Phosphodiest/P_Trfase"/>
</dbReference>
<dbReference type="STRING" id="699431.SY89_02028"/>
<comment type="caution">
    <text evidence="1">The sequence shown here is derived from an EMBL/GenBank/DDBJ whole genome shotgun (WGS) entry which is preliminary data.</text>
</comment>
<dbReference type="SUPFAM" id="SSF53649">
    <property type="entry name" value="Alkaline phosphatase-like"/>
    <property type="match status" value="1"/>
</dbReference>
<dbReference type="InterPro" id="IPR017850">
    <property type="entry name" value="Alkaline_phosphatase_core_sf"/>
</dbReference>
<dbReference type="Gene3D" id="3.40.720.10">
    <property type="entry name" value="Alkaline Phosphatase, subunit A"/>
    <property type="match status" value="1"/>
</dbReference>
<dbReference type="EMBL" id="LGUC01000001">
    <property type="protein sequence ID" value="KPN31285.1"/>
    <property type="molecule type" value="Genomic_DNA"/>
</dbReference>
<proteinExistence type="predicted"/>
<dbReference type="Pfam" id="PF01663">
    <property type="entry name" value="Phosphodiest"/>
    <property type="match status" value="1"/>
</dbReference>
<reference evidence="2" key="1">
    <citation type="submission" date="2013-11" db="EMBL/GenBank/DDBJ databases">
        <authorList>
            <person name="Hoang H.T."/>
            <person name="Killian M.L."/>
            <person name="Madson D.M."/>
            <person name="Arruda P.H.E."/>
            <person name="Sun D."/>
            <person name="Schwartz K.J."/>
            <person name="Yoon K."/>
        </authorList>
    </citation>
    <scope>NUCLEOTIDE SEQUENCE [LARGE SCALE GENOMIC DNA]</scope>
    <source>
        <strain evidence="2">CDK2</strain>
    </source>
</reference>
<keyword evidence="2" id="KW-1185">Reference proteome</keyword>
<dbReference type="RefSeq" id="WP_054583958.1">
    <property type="nucleotide sequence ID" value="NZ_LGUC01000001.1"/>
</dbReference>
<gene>
    <name evidence="1" type="ORF">SY89_02028</name>
</gene>
<evidence type="ECO:0000313" key="1">
    <source>
        <dbReference type="EMBL" id="KPN31285.1"/>
    </source>
</evidence>
<dbReference type="OrthoDB" id="33550at2157"/>
<dbReference type="AlphaFoldDB" id="A0A0P7FW17"/>
<accession>A0A0P7FW17</accession>
<dbReference type="PATRIC" id="fig|699431.3.peg.2080"/>
<sequence length="435" mass="47748">MSVALFRSVREYARERTRPRPPHGVRGRWLRLPGVPGPLFRRRPESALSLLSDAFPRNLPDEAFAGLLDGEIENVVLLVVDGFGLGQWTRLRSELRLLESFERDGTVTPLTSTYPSETAAAITTLHTGLLPAEHGLLGWNQYLDSIDESIQTLPYSLQDGTPVRDEYPLANPRELFEGDAIYGDAEGQGIDTHVTQPQHIAGSISSELTTAGAETHGYWNVADMAVTLRDVVADGDEPTHVTAYVPNVDSISHVTGTETARYDAQVRMVTEAIRTGFLEELDPDTAERTAFLVTADHGHTNVEQSAAVDLSVPAVQDCLERDADDEAIPPQGGPRNVQFHVADGRVGTLREYLEEKAGEDVLLFTETEYRERGLFGSNHAEPGETFDRRAPDLLAVHRQSPMWHEADDKIGVHGGMTPAEMIVPFAAARASDLQS</sequence>
<dbReference type="PANTHER" id="PTHR10151">
    <property type="entry name" value="ECTONUCLEOTIDE PYROPHOSPHATASE/PHOSPHODIESTERASE"/>
    <property type="match status" value="1"/>
</dbReference>
<protein>
    <submittedName>
        <fullName evidence="1">Type I phosphodiesterase / nucleotide pyrophosphatase</fullName>
    </submittedName>
</protein>
<name>A0A0P7FW17_9EURY</name>
<organism evidence="1 2">
    <name type="scientific">Halolamina pelagica</name>
    <dbReference type="NCBI Taxonomy" id="699431"/>
    <lineage>
        <taxon>Archaea</taxon>
        <taxon>Methanobacteriati</taxon>
        <taxon>Methanobacteriota</taxon>
        <taxon>Stenosarchaea group</taxon>
        <taxon>Halobacteria</taxon>
        <taxon>Halobacteriales</taxon>
        <taxon>Haloferacaceae</taxon>
    </lineage>
</organism>
<evidence type="ECO:0000313" key="2">
    <source>
        <dbReference type="Proteomes" id="UP000050535"/>
    </source>
</evidence>
<dbReference type="GO" id="GO:0016787">
    <property type="term" value="F:hydrolase activity"/>
    <property type="evidence" value="ECO:0007669"/>
    <property type="project" value="UniProtKB-ARBA"/>
</dbReference>
<dbReference type="PANTHER" id="PTHR10151:SF120">
    <property type="entry name" value="BIS(5'-ADENOSYL)-TRIPHOSPHATASE"/>
    <property type="match status" value="1"/>
</dbReference>
<dbReference type="Proteomes" id="UP000050535">
    <property type="component" value="Unassembled WGS sequence"/>
</dbReference>